<name>A0A3Q8XF04_ACIJO</name>
<gene>
    <name evidence="2" type="ORF">CFH90_04020</name>
</gene>
<feature type="coiled-coil region" evidence="1">
    <location>
        <begin position="245"/>
        <end position="279"/>
    </location>
</feature>
<evidence type="ECO:0000313" key="3">
    <source>
        <dbReference type="Proteomes" id="UP000276980"/>
    </source>
</evidence>
<sequence length="370" mass="43038">MGLLAKERALIQKNYFRVWDIVEMLSKDGYHSWDEVGKFLGHYDFDTELTLYKQDAYCRIHEVHNDYLPIRKLIDGLNMVWLEGEELIPKIKLDIISYYWPKHEIYNFKPIMDLGVIEQPPTQVVTVQSVQESRPDKYKFFLYKQPLFSIDDCTCIISDYDPLEIQRYPGNEIDEIAPDYSRAYSFVNSSIEAGKLNIFNYKIDADDFRNYLASENIIIAGFNDQIAEPLHTESTKVHAEFKTTIANLELDLAIEKTTVQNLNEEVDHLKAEIAKLEAAQAVQQDCLLSQIFDESTTERYAPDLALSIKLWEHIYITHPKSDSHSNKAIKWLENNTGYEVNKKTGSASKIREITTPFLNWGNLRDKNYKK</sequence>
<evidence type="ECO:0000313" key="2">
    <source>
        <dbReference type="EMBL" id="AZN63240.1"/>
    </source>
</evidence>
<dbReference type="AlphaFoldDB" id="A0A3Q8XF04"/>
<protein>
    <submittedName>
        <fullName evidence="2">Uncharacterized protein</fullName>
    </submittedName>
</protein>
<evidence type="ECO:0000256" key="1">
    <source>
        <dbReference type="SAM" id="Coils"/>
    </source>
</evidence>
<proteinExistence type="predicted"/>
<dbReference type="RefSeq" id="WP_126035523.1">
    <property type="nucleotide sequence ID" value="NZ_CP022298.1"/>
</dbReference>
<organism evidence="2 3">
    <name type="scientific">Acinetobacter johnsonii</name>
    <dbReference type="NCBI Taxonomy" id="40214"/>
    <lineage>
        <taxon>Bacteria</taxon>
        <taxon>Pseudomonadati</taxon>
        <taxon>Pseudomonadota</taxon>
        <taxon>Gammaproteobacteria</taxon>
        <taxon>Moraxellales</taxon>
        <taxon>Moraxellaceae</taxon>
        <taxon>Acinetobacter</taxon>
    </lineage>
</organism>
<dbReference type="EMBL" id="CP022298">
    <property type="protein sequence ID" value="AZN63240.1"/>
    <property type="molecule type" value="Genomic_DNA"/>
</dbReference>
<reference evidence="2 3" key="1">
    <citation type="submission" date="2017-06" db="EMBL/GenBank/DDBJ databases">
        <title>Complete Genome Sequence of the Carbazole-Degrading Bacterium Acinetobacter johnsonii IC001.</title>
        <authorList>
            <person name="Vejarano F."/>
            <person name="Suzuki-Minakuchi C."/>
            <person name="Ohtsubo Y."/>
            <person name="Tsuda M."/>
            <person name="Okada K."/>
            <person name="Nojiri H."/>
        </authorList>
    </citation>
    <scope>NUCLEOTIDE SEQUENCE [LARGE SCALE GENOMIC DNA]</scope>
    <source>
        <strain evidence="2 3">IC001</strain>
    </source>
</reference>
<keyword evidence="1" id="KW-0175">Coiled coil</keyword>
<dbReference type="Proteomes" id="UP000276980">
    <property type="component" value="Chromosome"/>
</dbReference>
<accession>A0A3Q8XF04</accession>